<dbReference type="Gene3D" id="2.40.10.350">
    <property type="entry name" value="Rod shape-determining protein MreC, domain 2"/>
    <property type="match status" value="1"/>
</dbReference>
<dbReference type="Proteomes" id="UP000007883">
    <property type="component" value="Chromosome"/>
</dbReference>
<evidence type="ECO:0000256" key="6">
    <source>
        <dbReference type="SAM" id="MobiDB-lite"/>
    </source>
</evidence>
<accession>I0HYB2</accession>
<dbReference type="InterPro" id="IPR042175">
    <property type="entry name" value="Cell/Rod_MreC_2"/>
</dbReference>
<dbReference type="GO" id="GO:0005886">
    <property type="term" value="C:plasma membrane"/>
    <property type="evidence" value="ECO:0007669"/>
    <property type="project" value="TreeGrafter"/>
</dbReference>
<sequence>MPLGTLDRTPPPFFRQGTSALTKLVFFAALAFFLMVADARLHIAGPVREAIAFVLLPVQRALAVPVELVFGGADYLRGLEAARAAEREALQQLAGNADKLARAGALAAENNQLRALLELKPALSVRSQAAEVLYEAADPYSRKVVIDRGQAQGVAAGSPVVNQDGVLGQVTRVFALTSEVTLLVDKDAAIPVLNVRTQQRGAAFGVSGGMELRFTSANDDVRVGDELQTSGVDGVYPGGLPVAKVMSVERRSESGFARIRLTPSARGDGVRHVLVLEPLAAQLPPRPDPAPTTPEVAPRRGSGRK</sequence>
<dbReference type="InterPro" id="IPR007221">
    <property type="entry name" value="MreC"/>
</dbReference>
<keyword evidence="9" id="KW-1185">Reference proteome</keyword>
<proteinExistence type="inferred from homology"/>
<evidence type="ECO:0000313" key="8">
    <source>
        <dbReference type="EMBL" id="BAL97999.1"/>
    </source>
</evidence>
<evidence type="ECO:0000256" key="3">
    <source>
        <dbReference type="ARBA" id="ARBA00022960"/>
    </source>
</evidence>
<protein>
    <recommendedName>
        <fullName evidence="2 5">Cell shape-determining protein MreC</fullName>
    </recommendedName>
    <alternativeName>
        <fullName evidence="4 5">Cell shape protein MreC</fullName>
    </alternativeName>
</protein>
<evidence type="ECO:0000256" key="1">
    <source>
        <dbReference type="ARBA" id="ARBA00009369"/>
    </source>
</evidence>
<dbReference type="AlphaFoldDB" id="I0HYB2"/>
<dbReference type="NCBIfam" id="TIGR00219">
    <property type="entry name" value="mreC"/>
    <property type="match status" value="1"/>
</dbReference>
<dbReference type="InterPro" id="IPR055342">
    <property type="entry name" value="MreC_beta-barrel_core"/>
</dbReference>
<evidence type="ECO:0000313" key="9">
    <source>
        <dbReference type="Proteomes" id="UP000007883"/>
    </source>
</evidence>
<evidence type="ECO:0000256" key="4">
    <source>
        <dbReference type="ARBA" id="ARBA00032089"/>
    </source>
</evidence>
<dbReference type="HOGENOM" id="CLU_042663_2_0_4"/>
<dbReference type="eggNOG" id="COG1792">
    <property type="taxonomic scope" value="Bacteria"/>
</dbReference>
<comment type="function">
    <text evidence="5">Involved in formation and maintenance of cell shape.</text>
</comment>
<name>I0HYB2_RUBGI</name>
<evidence type="ECO:0000259" key="7">
    <source>
        <dbReference type="Pfam" id="PF04085"/>
    </source>
</evidence>
<evidence type="ECO:0000256" key="5">
    <source>
        <dbReference type="PIRNR" id="PIRNR038471"/>
    </source>
</evidence>
<feature type="region of interest" description="Disordered" evidence="6">
    <location>
        <begin position="282"/>
        <end position="305"/>
    </location>
</feature>
<dbReference type="PATRIC" id="fig|983917.3.peg.4548"/>
<comment type="similarity">
    <text evidence="1 5">Belongs to the MreC family.</text>
</comment>
<dbReference type="PANTHER" id="PTHR34138">
    <property type="entry name" value="CELL SHAPE-DETERMINING PROTEIN MREC"/>
    <property type="match status" value="1"/>
</dbReference>
<dbReference type="EMBL" id="AP012320">
    <property type="protein sequence ID" value="BAL97999.1"/>
    <property type="molecule type" value="Genomic_DNA"/>
</dbReference>
<gene>
    <name evidence="8" type="primary">mreC</name>
    <name evidence="8" type="ordered locus">RGE_46660</name>
</gene>
<dbReference type="RefSeq" id="WP_014430847.1">
    <property type="nucleotide sequence ID" value="NC_017075.1"/>
</dbReference>
<dbReference type="InterPro" id="IPR042177">
    <property type="entry name" value="Cell/Rod_1"/>
</dbReference>
<dbReference type="STRING" id="983917.RGE_46660"/>
<dbReference type="Pfam" id="PF04085">
    <property type="entry name" value="MreC"/>
    <property type="match status" value="1"/>
</dbReference>
<dbReference type="Gene3D" id="2.40.10.340">
    <property type="entry name" value="Rod shape-determining protein MreC, domain 1"/>
    <property type="match status" value="1"/>
</dbReference>
<dbReference type="KEGG" id="rge:RGE_46660"/>
<feature type="domain" description="Rod shape-determining protein MreC beta-barrel core" evidence="7">
    <location>
        <begin position="132"/>
        <end position="276"/>
    </location>
</feature>
<dbReference type="GO" id="GO:0008360">
    <property type="term" value="P:regulation of cell shape"/>
    <property type="evidence" value="ECO:0007669"/>
    <property type="project" value="UniProtKB-KW"/>
</dbReference>
<evidence type="ECO:0000256" key="2">
    <source>
        <dbReference type="ARBA" id="ARBA00013855"/>
    </source>
</evidence>
<dbReference type="PANTHER" id="PTHR34138:SF1">
    <property type="entry name" value="CELL SHAPE-DETERMINING PROTEIN MREC"/>
    <property type="match status" value="1"/>
</dbReference>
<organism evidence="8 9">
    <name type="scientific">Rubrivivax gelatinosus (strain NBRC 100245 / IL144)</name>
    <dbReference type="NCBI Taxonomy" id="983917"/>
    <lineage>
        <taxon>Bacteria</taxon>
        <taxon>Pseudomonadati</taxon>
        <taxon>Pseudomonadota</taxon>
        <taxon>Betaproteobacteria</taxon>
        <taxon>Burkholderiales</taxon>
        <taxon>Sphaerotilaceae</taxon>
        <taxon>Rubrivivax</taxon>
    </lineage>
</organism>
<keyword evidence="3 5" id="KW-0133">Cell shape</keyword>
<reference evidence="8 9" key="1">
    <citation type="journal article" date="2012" name="J. Bacteriol.">
        <title>Complete genome sequence of phototrophic betaproteobacterium Rubrivivax gelatinosus IL144.</title>
        <authorList>
            <person name="Nagashima S."/>
            <person name="Kamimura A."/>
            <person name="Shimizu T."/>
            <person name="Nakamura-isaki S."/>
            <person name="Aono E."/>
            <person name="Sakamoto K."/>
            <person name="Ichikawa N."/>
            <person name="Nakazawa H."/>
            <person name="Sekine M."/>
            <person name="Yamazaki S."/>
            <person name="Fujita N."/>
            <person name="Shimada K."/>
            <person name="Hanada S."/>
            <person name="Nagashima K.V.P."/>
        </authorList>
    </citation>
    <scope>NUCLEOTIDE SEQUENCE [LARGE SCALE GENOMIC DNA]</scope>
    <source>
        <strain evidence="9">NBRC 100245 / IL144</strain>
    </source>
</reference>
<dbReference type="PIRSF" id="PIRSF038471">
    <property type="entry name" value="MreC"/>
    <property type="match status" value="1"/>
</dbReference>